<sequence>MSTAYYHCPVGAACTYSEPFDPTHETDDPSIPASSDEAHDRLVEHVMTAHGVPENEVGALVSQARRDTSKPAIPGHLLREWVIV</sequence>
<evidence type="ECO:0008006" key="3">
    <source>
        <dbReference type="Google" id="ProtNLM"/>
    </source>
</evidence>
<protein>
    <recommendedName>
        <fullName evidence="3">DUF1059 domain-containing protein</fullName>
    </recommendedName>
</protein>
<comment type="caution">
    <text evidence="1">The sequence shown here is derived from an EMBL/GenBank/DDBJ whole genome shotgun (WGS) entry which is preliminary data.</text>
</comment>
<reference evidence="2" key="1">
    <citation type="submission" date="2023-07" db="EMBL/GenBank/DDBJ databases">
        <title>30 novel species of actinomycetes from the DSMZ collection.</title>
        <authorList>
            <person name="Nouioui I."/>
        </authorList>
    </citation>
    <scope>NUCLEOTIDE SEQUENCE [LARGE SCALE GENOMIC DNA]</scope>
    <source>
        <strain evidence="2">DSM 42041</strain>
    </source>
</reference>
<dbReference type="Proteomes" id="UP001183414">
    <property type="component" value="Unassembled WGS sequence"/>
</dbReference>
<evidence type="ECO:0000313" key="1">
    <source>
        <dbReference type="EMBL" id="MDT0381376.1"/>
    </source>
</evidence>
<dbReference type="EMBL" id="JAVREQ010000022">
    <property type="protein sequence ID" value="MDT0381376.1"/>
    <property type="molecule type" value="Genomic_DNA"/>
</dbReference>
<accession>A0ABU2NWK2</accession>
<name>A0ABU2NWK2_9ACTN</name>
<evidence type="ECO:0000313" key="2">
    <source>
        <dbReference type="Proteomes" id="UP001183414"/>
    </source>
</evidence>
<proteinExistence type="predicted"/>
<dbReference type="RefSeq" id="WP_311675067.1">
    <property type="nucleotide sequence ID" value="NZ_JAVREQ010000022.1"/>
</dbReference>
<organism evidence="1 2">
    <name type="scientific">Streptomyces hazeniae</name>
    <dbReference type="NCBI Taxonomy" id="3075538"/>
    <lineage>
        <taxon>Bacteria</taxon>
        <taxon>Bacillati</taxon>
        <taxon>Actinomycetota</taxon>
        <taxon>Actinomycetes</taxon>
        <taxon>Kitasatosporales</taxon>
        <taxon>Streptomycetaceae</taxon>
        <taxon>Streptomyces</taxon>
    </lineage>
</organism>
<gene>
    <name evidence="1" type="ORF">RM572_21700</name>
</gene>
<keyword evidence="2" id="KW-1185">Reference proteome</keyword>